<dbReference type="PROSITE" id="PS01091">
    <property type="entry name" value="TATD_3"/>
    <property type="match status" value="1"/>
</dbReference>
<dbReference type="InterPro" id="IPR001130">
    <property type="entry name" value="TatD-like"/>
</dbReference>
<accession>A0A1F5HCD9</accession>
<proteinExistence type="predicted"/>
<feature type="binding site" evidence="2">
    <location>
        <position position="199"/>
    </location>
    <ligand>
        <name>a divalent metal cation</name>
        <dbReference type="ChEBI" id="CHEBI:60240"/>
        <label>2</label>
    </ligand>
</feature>
<sequence length="300" mass="33455">MLVDSHAHLDSVEDLGTVLGHARSEGISEIITAGTSIESSRKCVEIAEQRRIGTRIYATIGIHPQDGENEIKNLGLYQCINSLIQITKTSDRVIGIGETGLDYYETGDTKQVTSKDDKKNQRELFREQVKLAVQLKLPLVIHCRNAWEETFSLLTRHNHYSSSGAKRNREVPIKKFSTSLSTMSSRPNGSNNKLTGVFHSWTGDWNAARKALDLGFYISFSGIVTFKNAQEIQEVAQKVPLDRILLETDSPYLSPEPLRGKTNEPKNVKIVAQFVADLRHLSFEEIAGITSENAGRLFGI</sequence>
<feature type="binding site" evidence="2">
    <location>
        <position position="6"/>
    </location>
    <ligand>
        <name>a divalent metal cation</name>
        <dbReference type="ChEBI" id="CHEBI:60240"/>
        <label>1</label>
    </ligand>
</feature>
<dbReference type="Pfam" id="PF01026">
    <property type="entry name" value="TatD_DNase"/>
    <property type="match status" value="1"/>
</dbReference>
<dbReference type="GO" id="GO:0005829">
    <property type="term" value="C:cytosol"/>
    <property type="evidence" value="ECO:0007669"/>
    <property type="project" value="TreeGrafter"/>
</dbReference>
<gene>
    <name evidence="3" type="ORF">A2196_02970</name>
</gene>
<evidence type="ECO:0008006" key="5">
    <source>
        <dbReference type="Google" id="ProtNLM"/>
    </source>
</evidence>
<dbReference type="STRING" id="1797737.A2196_02970"/>
<feature type="binding site" evidence="2">
    <location>
        <position position="98"/>
    </location>
    <ligand>
        <name>a divalent metal cation</name>
        <dbReference type="ChEBI" id="CHEBI:60240"/>
        <label>1</label>
    </ligand>
</feature>
<dbReference type="PIRSF" id="PIRSF005902">
    <property type="entry name" value="DNase_TatD"/>
    <property type="match status" value="1"/>
</dbReference>
<reference evidence="3 4" key="1">
    <citation type="journal article" date="2016" name="Nat. Commun.">
        <title>Thousands of microbial genomes shed light on interconnected biogeochemical processes in an aquifer system.</title>
        <authorList>
            <person name="Anantharaman K."/>
            <person name="Brown C.T."/>
            <person name="Hug L.A."/>
            <person name="Sharon I."/>
            <person name="Castelle C.J."/>
            <person name="Probst A.J."/>
            <person name="Thomas B.C."/>
            <person name="Singh A."/>
            <person name="Wilkins M.J."/>
            <person name="Karaoz U."/>
            <person name="Brodie E.L."/>
            <person name="Williams K.H."/>
            <person name="Hubbard S.S."/>
            <person name="Banfield J.F."/>
        </authorList>
    </citation>
    <scope>NUCLEOTIDE SEQUENCE [LARGE SCALE GENOMIC DNA]</scope>
</reference>
<feature type="binding site" evidence="2">
    <location>
        <position position="8"/>
    </location>
    <ligand>
        <name>a divalent metal cation</name>
        <dbReference type="ChEBI" id="CHEBI:60240"/>
        <label>1</label>
    </ligand>
</feature>
<organism evidence="3 4">
    <name type="scientific">Candidatus Curtissbacteria bacterium RIFOXYA1_FULL_41_14</name>
    <dbReference type="NCBI Taxonomy" id="1797737"/>
    <lineage>
        <taxon>Bacteria</taxon>
        <taxon>Candidatus Curtissiibacteriota</taxon>
    </lineage>
</organism>
<feature type="binding site" evidence="2">
    <location>
        <position position="142"/>
    </location>
    <ligand>
        <name>a divalent metal cation</name>
        <dbReference type="ChEBI" id="CHEBI:60240"/>
        <label>2</label>
    </ligand>
</feature>
<dbReference type="GO" id="GO:0046872">
    <property type="term" value="F:metal ion binding"/>
    <property type="evidence" value="ECO:0007669"/>
    <property type="project" value="UniProtKB-KW"/>
</dbReference>
<protein>
    <recommendedName>
        <fullName evidence="5">Hydrolase TatD</fullName>
    </recommendedName>
</protein>
<dbReference type="GO" id="GO:0016788">
    <property type="term" value="F:hydrolase activity, acting on ester bonds"/>
    <property type="evidence" value="ECO:0007669"/>
    <property type="project" value="InterPro"/>
</dbReference>
<dbReference type="Gene3D" id="3.20.20.140">
    <property type="entry name" value="Metal-dependent hydrolases"/>
    <property type="match status" value="1"/>
</dbReference>
<feature type="binding site" evidence="2">
    <location>
        <position position="249"/>
    </location>
    <ligand>
        <name>a divalent metal cation</name>
        <dbReference type="ChEBI" id="CHEBI:60240"/>
        <label>1</label>
    </ligand>
</feature>
<dbReference type="InterPro" id="IPR018228">
    <property type="entry name" value="DNase_TatD-rel_CS"/>
</dbReference>
<dbReference type="SUPFAM" id="SSF51556">
    <property type="entry name" value="Metallo-dependent hydrolases"/>
    <property type="match status" value="1"/>
</dbReference>
<dbReference type="PROSITE" id="PS01090">
    <property type="entry name" value="TATD_2"/>
    <property type="match status" value="1"/>
</dbReference>
<dbReference type="AlphaFoldDB" id="A0A1F5HCD9"/>
<dbReference type="PANTHER" id="PTHR46124:SF2">
    <property type="entry name" value="D-AMINOACYL-TRNA DEACYLASE"/>
    <property type="match status" value="1"/>
</dbReference>
<evidence type="ECO:0000256" key="1">
    <source>
        <dbReference type="ARBA" id="ARBA00022801"/>
    </source>
</evidence>
<evidence type="ECO:0000313" key="3">
    <source>
        <dbReference type="EMBL" id="OGE01823.1"/>
    </source>
</evidence>
<keyword evidence="2" id="KW-0479">Metal-binding</keyword>
<dbReference type="PROSITE" id="PS01137">
    <property type="entry name" value="TATD_1"/>
    <property type="match status" value="1"/>
</dbReference>
<dbReference type="PANTHER" id="PTHR46124">
    <property type="entry name" value="D-AMINOACYL-TRNA DEACYLASE"/>
    <property type="match status" value="1"/>
</dbReference>
<name>A0A1F5HCD9_9BACT</name>
<dbReference type="EMBL" id="MFCA01000025">
    <property type="protein sequence ID" value="OGE01823.1"/>
    <property type="molecule type" value="Genomic_DNA"/>
</dbReference>
<dbReference type="CDD" id="cd01310">
    <property type="entry name" value="TatD_DNAse"/>
    <property type="match status" value="1"/>
</dbReference>
<evidence type="ECO:0000313" key="4">
    <source>
        <dbReference type="Proteomes" id="UP000176751"/>
    </source>
</evidence>
<dbReference type="InterPro" id="IPR032466">
    <property type="entry name" value="Metal_Hydrolase"/>
</dbReference>
<dbReference type="Proteomes" id="UP000176751">
    <property type="component" value="Unassembled WGS sequence"/>
</dbReference>
<keyword evidence="1" id="KW-0378">Hydrolase</keyword>
<comment type="caution">
    <text evidence="3">The sequence shown here is derived from an EMBL/GenBank/DDBJ whole genome shotgun (WGS) entry which is preliminary data.</text>
</comment>
<evidence type="ECO:0000256" key="2">
    <source>
        <dbReference type="PIRSR" id="PIRSR005902-1"/>
    </source>
</evidence>